<keyword evidence="1" id="KW-0812">Transmembrane</keyword>
<sequence>MRRVLVALLLLLAVGYVGINFVGLPPLLVAENLALAATYAALGAALLRGGGRKILGVVLLVASFNAGRVSRSIWSPVTGFGGLLAVEHIPLLLYLVAVSILALIPLVRGG</sequence>
<dbReference type="HOGENOM" id="CLU_2191125_0_0_2"/>
<dbReference type="eggNOG" id="arCOG05510">
    <property type="taxonomic scope" value="Archaea"/>
</dbReference>
<keyword evidence="1" id="KW-0472">Membrane</keyword>
<reference evidence="2 3" key="1">
    <citation type="journal article" date="2012" name="J. Bacteriol.">
        <title>Complete genome sequence of strain 1860, a crenarchaeon of the genus pyrobaculum able to grow with various electron acceptors.</title>
        <authorList>
            <person name="Mardanov A.V."/>
            <person name="Gumerov V.M."/>
            <person name="Slobodkina G.B."/>
            <person name="Beletsky A.V."/>
            <person name="Bonch-Osmolovskaya E.A."/>
            <person name="Ravin N.V."/>
            <person name="Skryabin K.G."/>
        </authorList>
    </citation>
    <scope>NUCLEOTIDE SEQUENCE [LARGE SCALE GENOMIC DNA]</scope>
    <source>
        <strain evidence="2 3">1860</strain>
    </source>
</reference>
<dbReference type="OrthoDB" id="15542at2157"/>
<keyword evidence="1" id="KW-1133">Transmembrane helix</keyword>
<dbReference type="EMBL" id="CP003098">
    <property type="protein sequence ID" value="AET34137.1"/>
    <property type="molecule type" value="Genomic_DNA"/>
</dbReference>
<dbReference type="Proteomes" id="UP000005867">
    <property type="component" value="Chromosome"/>
</dbReference>
<gene>
    <name evidence="2" type="ORF">P186_2760</name>
</gene>
<evidence type="ECO:0000313" key="2">
    <source>
        <dbReference type="EMBL" id="AET34137.1"/>
    </source>
</evidence>
<protein>
    <submittedName>
        <fullName evidence="2">Uncharacterized protein</fullName>
    </submittedName>
</protein>
<dbReference type="GeneID" id="11594359"/>
<accession>G7VEX2</accession>
<dbReference type="RefSeq" id="WP_014289962.1">
    <property type="nucleotide sequence ID" value="NC_016645.1"/>
</dbReference>
<name>G7VEX2_9CREN</name>
<dbReference type="KEGG" id="pyr:P186_2760"/>
<dbReference type="AlphaFoldDB" id="G7VEX2"/>
<dbReference type="BioCyc" id="PSP1104324:GJSN-2698-MONOMER"/>
<organism evidence="2 3">
    <name type="scientific">Pyrobaculum ferrireducens</name>
    <dbReference type="NCBI Taxonomy" id="1104324"/>
    <lineage>
        <taxon>Archaea</taxon>
        <taxon>Thermoproteota</taxon>
        <taxon>Thermoprotei</taxon>
        <taxon>Thermoproteales</taxon>
        <taxon>Thermoproteaceae</taxon>
        <taxon>Pyrobaculum</taxon>
    </lineage>
</organism>
<dbReference type="STRING" id="1104324.P186_2760"/>
<proteinExistence type="predicted"/>
<evidence type="ECO:0000256" key="1">
    <source>
        <dbReference type="SAM" id="Phobius"/>
    </source>
</evidence>
<feature type="transmembrane region" description="Helical" evidence="1">
    <location>
        <begin position="89"/>
        <end position="107"/>
    </location>
</feature>
<keyword evidence="3" id="KW-1185">Reference proteome</keyword>
<evidence type="ECO:0000313" key="3">
    <source>
        <dbReference type="Proteomes" id="UP000005867"/>
    </source>
</evidence>